<evidence type="ECO:0000313" key="2">
    <source>
        <dbReference type="Proteomes" id="UP000035740"/>
    </source>
</evidence>
<sequence length="55" mass="5905">MTQQTYGPARELRPKHVNYGPASNTLLSLDPNSLSSLITPITLLSLDPNSLSPPS</sequence>
<name>A0A0J8B7F2_BETVV</name>
<evidence type="ECO:0000313" key="1">
    <source>
        <dbReference type="EMBL" id="KMS95893.1"/>
    </source>
</evidence>
<reference evidence="1 2" key="1">
    <citation type="journal article" date="2014" name="Nature">
        <title>The genome of the recently domesticated crop plant sugar beet (Beta vulgaris).</title>
        <authorList>
            <person name="Dohm J.C."/>
            <person name="Minoche A.E."/>
            <person name="Holtgrawe D."/>
            <person name="Capella-Gutierrez S."/>
            <person name="Zakrzewski F."/>
            <person name="Tafer H."/>
            <person name="Rupp O."/>
            <person name="Sorensen T.R."/>
            <person name="Stracke R."/>
            <person name="Reinhardt R."/>
            <person name="Goesmann A."/>
            <person name="Kraft T."/>
            <person name="Schulz B."/>
            <person name="Stadler P.F."/>
            <person name="Schmidt T."/>
            <person name="Gabaldon T."/>
            <person name="Lehrach H."/>
            <person name="Weisshaar B."/>
            <person name="Himmelbauer H."/>
        </authorList>
    </citation>
    <scope>NUCLEOTIDE SEQUENCE [LARGE SCALE GENOMIC DNA]</scope>
    <source>
        <tissue evidence="1">Taproot</tissue>
    </source>
</reference>
<dbReference type="Gramene" id="KMS95893">
    <property type="protein sequence ID" value="KMS95893"/>
    <property type="gene ID" value="BVRB_004030"/>
</dbReference>
<gene>
    <name evidence="1" type="ORF">BVRB_004030</name>
</gene>
<protein>
    <submittedName>
        <fullName evidence="1">Uncharacterized protein</fullName>
    </submittedName>
</protein>
<organism evidence="1 2">
    <name type="scientific">Beta vulgaris subsp. vulgaris</name>
    <name type="common">Beet</name>
    <dbReference type="NCBI Taxonomy" id="3555"/>
    <lineage>
        <taxon>Eukaryota</taxon>
        <taxon>Viridiplantae</taxon>
        <taxon>Streptophyta</taxon>
        <taxon>Embryophyta</taxon>
        <taxon>Tracheophyta</taxon>
        <taxon>Spermatophyta</taxon>
        <taxon>Magnoliopsida</taxon>
        <taxon>eudicotyledons</taxon>
        <taxon>Gunneridae</taxon>
        <taxon>Pentapetalae</taxon>
        <taxon>Caryophyllales</taxon>
        <taxon>Chenopodiaceae</taxon>
        <taxon>Betoideae</taxon>
        <taxon>Beta</taxon>
    </lineage>
</organism>
<dbReference type="Proteomes" id="UP000035740">
    <property type="component" value="Unassembled WGS sequence"/>
</dbReference>
<proteinExistence type="predicted"/>
<keyword evidence="2" id="KW-1185">Reference proteome</keyword>
<dbReference type="AlphaFoldDB" id="A0A0J8B7F2"/>
<dbReference type="EMBL" id="KQ090425">
    <property type="protein sequence ID" value="KMS95893.1"/>
    <property type="molecule type" value="Genomic_DNA"/>
</dbReference>
<accession>A0A0J8B7F2</accession>